<evidence type="ECO:0000256" key="1">
    <source>
        <dbReference type="SAM" id="MobiDB-lite"/>
    </source>
</evidence>
<protein>
    <submittedName>
        <fullName evidence="2">Uncharacterized protein</fullName>
    </submittedName>
</protein>
<accession>K0Q2J4</accession>
<evidence type="ECO:0000313" key="3">
    <source>
        <dbReference type="Proteomes" id="UP000009319"/>
    </source>
</evidence>
<gene>
    <name evidence="2" type="ORF">BN77_3751</name>
</gene>
<evidence type="ECO:0000313" key="2">
    <source>
        <dbReference type="EMBL" id="CCM76724.1"/>
    </source>
</evidence>
<dbReference type="STRING" id="1211777.BN77_3751"/>
<organism evidence="2 3">
    <name type="scientific">Rhizobium mesoamericanum STM3625</name>
    <dbReference type="NCBI Taxonomy" id="1211777"/>
    <lineage>
        <taxon>Bacteria</taxon>
        <taxon>Pseudomonadati</taxon>
        <taxon>Pseudomonadota</taxon>
        <taxon>Alphaproteobacteria</taxon>
        <taxon>Hyphomicrobiales</taxon>
        <taxon>Rhizobiaceae</taxon>
        <taxon>Rhizobium/Agrobacterium group</taxon>
        <taxon>Rhizobium</taxon>
    </lineage>
</organism>
<dbReference type="Proteomes" id="UP000009319">
    <property type="component" value="Unassembled WGS sequence"/>
</dbReference>
<dbReference type="AlphaFoldDB" id="K0Q2J4"/>
<name>K0Q2J4_9HYPH</name>
<proteinExistence type="predicted"/>
<feature type="region of interest" description="Disordered" evidence="1">
    <location>
        <begin position="35"/>
        <end position="64"/>
    </location>
</feature>
<keyword evidence="3" id="KW-1185">Reference proteome</keyword>
<sequence length="64" mass="6876">MGTAATAFTDFAICNGTKPLVSSFQKIAANAGMGDGVRAPGRKWHVRPIGRAISNSHSSRQRYR</sequence>
<dbReference type="EMBL" id="CANI01000025">
    <property type="protein sequence ID" value="CCM76724.1"/>
    <property type="molecule type" value="Genomic_DNA"/>
</dbReference>
<dbReference type="HOGENOM" id="CLU_2864775_0_0_5"/>
<reference evidence="2 3" key="1">
    <citation type="journal article" date="2013" name="Genome Announc.">
        <title>Draft Genome Sequence of Rhizobium mesoamericanum STM3625, a Nitrogen-Fixing Symbiont of Mimosa pudica Isolated in French Guiana (South America).</title>
        <authorList>
            <person name="Moulin L."/>
            <person name="Mornico D."/>
            <person name="Melkonian R."/>
            <person name="Klonowska A."/>
        </authorList>
    </citation>
    <scope>NUCLEOTIDE SEQUENCE [LARGE SCALE GENOMIC DNA]</scope>
    <source>
        <strain evidence="2 3">STM3625</strain>
    </source>
</reference>
<comment type="caution">
    <text evidence="2">The sequence shown here is derived from an EMBL/GenBank/DDBJ whole genome shotgun (WGS) entry which is preliminary data.</text>
</comment>